<evidence type="ECO:0000313" key="3">
    <source>
        <dbReference type="Proteomes" id="UP000178168"/>
    </source>
</evidence>
<gene>
    <name evidence="2" type="ORF">A2591_03965</name>
</gene>
<keyword evidence="1" id="KW-0812">Transmembrane</keyword>
<dbReference type="EMBL" id="MHUZ01000028">
    <property type="protein sequence ID" value="OHA85223.1"/>
    <property type="molecule type" value="Genomic_DNA"/>
</dbReference>
<comment type="caution">
    <text evidence="2">The sequence shown here is derived from an EMBL/GenBank/DDBJ whole genome shotgun (WGS) entry which is preliminary data.</text>
</comment>
<name>A0A1G2SJH7_9BACT</name>
<proteinExistence type="predicted"/>
<reference evidence="2 3" key="1">
    <citation type="journal article" date="2016" name="Nat. Commun.">
        <title>Thousands of microbial genomes shed light on interconnected biogeochemical processes in an aquifer system.</title>
        <authorList>
            <person name="Anantharaman K."/>
            <person name="Brown C.T."/>
            <person name="Hug L.A."/>
            <person name="Sharon I."/>
            <person name="Castelle C.J."/>
            <person name="Probst A.J."/>
            <person name="Thomas B.C."/>
            <person name="Singh A."/>
            <person name="Wilkins M.J."/>
            <person name="Karaoz U."/>
            <person name="Brodie E.L."/>
            <person name="Williams K.H."/>
            <person name="Hubbard S.S."/>
            <person name="Banfield J.F."/>
        </authorList>
    </citation>
    <scope>NUCLEOTIDE SEQUENCE [LARGE SCALE GENOMIC DNA]</scope>
</reference>
<evidence type="ECO:0000313" key="2">
    <source>
        <dbReference type="EMBL" id="OHA85223.1"/>
    </source>
</evidence>
<dbReference type="AlphaFoldDB" id="A0A1G2SJH7"/>
<protein>
    <recommendedName>
        <fullName evidence="4">Sialate O-acetylesterase domain-containing protein</fullName>
    </recommendedName>
</protein>
<keyword evidence="1" id="KW-1133">Transmembrane helix</keyword>
<accession>A0A1G2SJH7</accession>
<dbReference type="Proteomes" id="UP000178168">
    <property type="component" value="Unassembled WGS sequence"/>
</dbReference>
<keyword evidence="1" id="KW-0472">Membrane</keyword>
<sequence length="268" mass="28485">MRYAYEHMNKPLTIGIVSTVLALVVIGEAFFLGTQYAAIDRKATSDDQNSQDQDAEDVWIKDDSVASTTPSPIKNPTPVPAVAFAEHSVGYIGCSMTMNAVEGYQSEGGTKLWNEIADFGGGSISVWAGLVQTAPAYWNGFEGILAKNPGTKAVWMELCTSVKKANGGTSDTYENALIMRQEILKRIPNAVIYVSAQPSYTGGHVCGIAGADGPSKMQEIADRLVAGRLAQKGPVLGPLSTAQIVDGCHANTSGKALMGQQMTAFFDR</sequence>
<feature type="transmembrane region" description="Helical" evidence="1">
    <location>
        <begin position="12"/>
        <end position="32"/>
    </location>
</feature>
<organism evidence="2 3">
    <name type="scientific">Candidatus Yonathbacteria bacterium RIFOXYD1_FULL_52_36</name>
    <dbReference type="NCBI Taxonomy" id="1802730"/>
    <lineage>
        <taxon>Bacteria</taxon>
        <taxon>Candidatus Yonathiibacteriota</taxon>
    </lineage>
</organism>
<dbReference type="STRING" id="1802730.A2591_03965"/>
<evidence type="ECO:0008006" key="4">
    <source>
        <dbReference type="Google" id="ProtNLM"/>
    </source>
</evidence>
<evidence type="ECO:0000256" key="1">
    <source>
        <dbReference type="SAM" id="Phobius"/>
    </source>
</evidence>